<evidence type="ECO:0000313" key="5">
    <source>
        <dbReference type="Proteomes" id="UP000017429"/>
    </source>
</evidence>
<dbReference type="EMBL" id="CP097562">
    <property type="protein sequence ID" value="USF24153.1"/>
    <property type="molecule type" value="Genomic_DNA"/>
</dbReference>
<keyword evidence="5" id="KW-1185">Reference proteome</keyword>
<evidence type="ECO:0000256" key="3">
    <source>
        <dbReference type="ARBA" id="ARBA00022795"/>
    </source>
</evidence>
<dbReference type="AlphaFoldDB" id="V2QC00"/>
<comment type="similarity">
    <text evidence="2">Belongs to the FlgN family.</text>
</comment>
<dbReference type="InterPro" id="IPR036679">
    <property type="entry name" value="FlgN-like_sf"/>
</dbReference>
<evidence type="ECO:0000256" key="1">
    <source>
        <dbReference type="ARBA" id="ARBA00002397"/>
    </source>
</evidence>
<keyword evidence="3" id="KW-1005">Bacterial flagellum biogenesis</keyword>
<dbReference type="GO" id="GO:0044780">
    <property type="term" value="P:bacterial-type flagellum assembly"/>
    <property type="evidence" value="ECO:0007669"/>
    <property type="project" value="InterPro"/>
</dbReference>
<reference evidence="4" key="3">
    <citation type="submission" date="2022-06" db="EMBL/GenBank/DDBJ databases">
        <title>Resources to Facilitate Use of the Altered Schaedler Flora (ASF) Mouse Model to Study Microbiome Function.</title>
        <authorList>
            <person name="Proctor A."/>
            <person name="Parvinroo S."/>
            <person name="Richie T."/>
            <person name="Jia X."/>
            <person name="Lee S.T.M."/>
            <person name="Karp P.D."/>
            <person name="Paley S."/>
            <person name="Kostic A.D."/>
            <person name="Pierre J.F."/>
            <person name="Wannemuehler M.J."/>
            <person name="Phillips G.J."/>
        </authorList>
    </citation>
    <scope>NUCLEOTIDE SEQUENCE</scope>
    <source>
        <strain evidence="4">ASF457</strain>
    </source>
</reference>
<dbReference type="KEGG" id="msch:N508_001232"/>
<gene>
    <name evidence="4" type="ORF">N508_001232</name>
</gene>
<reference evidence="4" key="2">
    <citation type="submission" date="2022-05" db="EMBL/GenBank/DDBJ databases">
        <authorList>
            <person name="Proctor A.L."/>
            <person name="Phillips G.J."/>
            <person name="Wannemuehler M.J."/>
        </authorList>
    </citation>
    <scope>NUCLEOTIDE SEQUENCE</scope>
    <source>
        <strain evidence="4">ASF457</strain>
    </source>
</reference>
<evidence type="ECO:0000313" key="4">
    <source>
        <dbReference type="EMBL" id="USF24153.1"/>
    </source>
</evidence>
<organism evidence="4 5">
    <name type="scientific">Mucispirillum schaedleri ASF457</name>
    <dbReference type="NCBI Taxonomy" id="1379858"/>
    <lineage>
        <taxon>Bacteria</taxon>
        <taxon>Pseudomonadati</taxon>
        <taxon>Deferribacterota</taxon>
        <taxon>Deferribacteres</taxon>
        <taxon>Deferribacterales</taxon>
        <taxon>Mucispirillaceae</taxon>
        <taxon>Mucispirillum</taxon>
    </lineage>
</organism>
<accession>V2QC00</accession>
<dbReference type="Gene3D" id="1.20.58.300">
    <property type="entry name" value="FlgN-like"/>
    <property type="match status" value="1"/>
</dbReference>
<dbReference type="Pfam" id="PF05130">
    <property type="entry name" value="FlgN"/>
    <property type="match status" value="1"/>
</dbReference>
<dbReference type="eggNOG" id="ENOG5032AD3">
    <property type="taxonomic scope" value="Bacteria"/>
</dbReference>
<evidence type="ECO:0000256" key="2">
    <source>
        <dbReference type="ARBA" id="ARBA00007703"/>
    </source>
</evidence>
<dbReference type="InterPro" id="IPR007809">
    <property type="entry name" value="FlgN-like"/>
</dbReference>
<name>V2QC00_9BACT</name>
<protein>
    <submittedName>
        <fullName evidence="4">Uncharacterized protein</fullName>
    </submittedName>
</protein>
<reference evidence="4" key="1">
    <citation type="journal article" date="2014" name="Genome Announc.">
        <title>Draft genome sequences of the altered schaedler flora, a defined bacterial community from gnotobiotic mice.</title>
        <authorList>
            <person name="Wannemuehler M.J."/>
            <person name="Overstreet A.M."/>
            <person name="Ward D.V."/>
            <person name="Phillips G.J."/>
        </authorList>
    </citation>
    <scope>NUCLEOTIDE SEQUENCE</scope>
    <source>
        <strain evidence="4">ASF457</strain>
    </source>
</reference>
<proteinExistence type="inferred from homology"/>
<dbReference type="RefSeq" id="WP_023275522.1">
    <property type="nucleotide sequence ID" value="NZ_CP097562.1"/>
</dbReference>
<dbReference type="Proteomes" id="UP000017429">
    <property type="component" value="Chromosome"/>
</dbReference>
<dbReference type="SUPFAM" id="SSF140566">
    <property type="entry name" value="FlgN-like"/>
    <property type="match status" value="1"/>
</dbReference>
<sequence length="162" mass="18383">MEHNSIKNLVEILKSQVSHYSLIRDTLQEEKTAVTSWDNDKIKELSKIKEQLSKKEKLLEEARKTISLRIKEEYNLDDDTVLAIIDGIDDSECRNTLTQLRDELLVLVSEISQLTVSLKVIYNTNLKIISDVKLKMGFVPAANKYGMDKSTVSMPSALQITG</sequence>
<comment type="function">
    <text evidence="1">Required for the efficient initiation of filament assembly.</text>
</comment>